<gene>
    <name evidence="1" type="ORF">OPT61_g865</name>
</gene>
<proteinExistence type="predicted"/>
<protein>
    <submittedName>
        <fullName evidence="1">Uncharacterized protein</fullName>
    </submittedName>
</protein>
<evidence type="ECO:0000313" key="1">
    <source>
        <dbReference type="EMBL" id="KAJ8118088.1"/>
    </source>
</evidence>
<reference evidence="1" key="1">
    <citation type="submission" date="2022-11" db="EMBL/GenBank/DDBJ databases">
        <title>Genome Sequence of Boeremia exigua.</title>
        <authorList>
            <person name="Buettner E."/>
        </authorList>
    </citation>
    <scope>NUCLEOTIDE SEQUENCE</scope>
    <source>
        <strain evidence="1">CU02</strain>
    </source>
</reference>
<organism evidence="1 2">
    <name type="scientific">Boeremia exigua</name>
    <dbReference type="NCBI Taxonomy" id="749465"/>
    <lineage>
        <taxon>Eukaryota</taxon>
        <taxon>Fungi</taxon>
        <taxon>Dikarya</taxon>
        <taxon>Ascomycota</taxon>
        <taxon>Pezizomycotina</taxon>
        <taxon>Dothideomycetes</taxon>
        <taxon>Pleosporomycetidae</taxon>
        <taxon>Pleosporales</taxon>
        <taxon>Pleosporineae</taxon>
        <taxon>Didymellaceae</taxon>
        <taxon>Boeremia</taxon>
    </lineage>
</organism>
<evidence type="ECO:0000313" key="2">
    <source>
        <dbReference type="Proteomes" id="UP001153331"/>
    </source>
</evidence>
<keyword evidence="2" id="KW-1185">Reference proteome</keyword>
<dbReference type="Proteomes" id="UP001153331">
    <property type="component" value="Unassembled WGS sequence"/>
</dbReference>
<name>A0ACC2ISG8_9PLEO</name>
<sequence length="166" mass="18681">MSEPDLLDTPEMGTPETDTPYTSTLLRYHTQLKNTAELLDDMNTICNKLHEYVPHSESIRLPTLIDSTKAKHDKLHSKYQALLGRVEQGIHKAIDRPNLICKDRYMPDSIKDALEQMGSELIKLKLDTDVLSAIQKKTLDTLDDALQQYADSSPAEEEGGDTWGVV</sequence>
<comment type="caution">
    <text evidence="1">The sequence shown here is derived from an EMBL/GenBank/DDBJ whole genome shotgun (WGS) entry which is preliminary data.</text>
</comment>
<accession>A0ACC2ISG8</accession>
<dbReference type="EMBL" id="JAPHNI010000030">
    <property type="protein sequence ID" value="KAJ8118088.1"/>
    <property type="molecule type" value="Genomic_DNA"/>
</dbReference>